<organism evidence="3 4">
    <name type="scientific">Plectus sambesii</name>
    <dbReference type="NCBI Taxonomy" id="2011161"/>
    <lineage>
        <taxon>Eukaryota</taxon>
        <taxon>Metazoa</taxon>
        <taxon>Ecdysozoa</taxon>
        <taxon>Nematoda</taxon>
        <taxon>Chromadorea</taxon>
        <taxon>Plectida</taxon>
        <taxon>Plectina</taxon>
        <taxon>Plectoidea</taxon>
        <taxon>Plectidae</taxon>
        <taxon>Plectus</taxon>
    </lineage>
</organism>
<protein>
    <submittedName>
        <fullName evidence="4">Uncharacterized protein</fullName>
    </submittedName>
</protein>
<evidence type="ECO:0000313" key="4">
    <source>
        <dbReference type="WBParaSite" id="PSAMB.scaffold38size103597.g1007.t1"/>
    </source>
</evidence>
<evidence type="ECO:0000256" key="2">
    <source>
        <dbReference type="SAM" id="Phobius"/>
    </source>
</evidence>
<reference evidence="4" key="1">
    <citation type="submission" date="2022-11" db="UniProtKB">
        <authorList>
            <consortium name="WormBaseParasite"/>
        </authorList>
    </citation>
    <scope>IDENTIFICATION</scope>
</reference>
<accession>A0A914WCY8</accession>
<keyword evidence="2" id="KW-0812">Transmembrane</keyword>
<name>A0A914WCY8_9BILA</name>
<dbReference type="AlphaFoldDB" id="A0A914WCY8"/>
<keyword evidence="3" id="KW-1185">Reference proteome</keyword>
<feature type="region of interest" description="Disordered" evidence="1">
    <location>
        <begin position="102"/>
        <end position="122"/>
    </location>
</feature>
<proteinExistence type="predicted"/>
<keyword evidence="2" id="KW-1133">Transmembrane helix</keyword>
<dbReference type="WBParaSite" id="PSAMB.scaffold38size103597.g1007.t1">
    <property type="protein sequence ID" value="PSAMB.scaffold38size103597.g1007.t1"/>
    <property type="gene ID" value="PSAMB.scaffold38size103597.g1007"/>
</dbReference>
<dbReference type="Proteomes" id="UP000887566">
    <property type="component" value="Unplaced"/>
</dbReference>
<evidence type="ECO:0000313" key="3">
    <source>
        <dbReference type="Proteomes" id="UP000887566"/>
    </source>
</evidence>
<keyword evidence="2" id="KW-0472">Membrane</keyword>
<evidence type="ECO:0000256" key="1">
    <source>
        <dbReference type="SAM" id="MobiDB-lite"/>
    </source>
</evidence>
<feature type="compositionally biased region" description="Basic and acidic residues" evidence="1">
    <location>
        <begin position="110"/>
        <end position="122"/>
    </location>
</feature>
<sequence>MTRVASLLFFSGNILYRCAASTHGITRQVGRAHRSHDHERMERTTAASIADEEETTIVAVLCMLIIIGLTVGCMCFWFCPVVSNAQRVECCGLRPDDFPLEDGSAEDIDDRGHDRLKGQTSI</sequence>
<feature type="transmembrane region" description="Helical" evidence="2">
    <location>
        <begin position="57"/>
        <end position="79"/>
    </location>
</feature>